<dbReference type="Pfam" id="PF23232">
    <property type="entry name" value="AAA_lid_13"/>
    <property type="match status" value="1"/>
</dbReference>
<dbReference type="Pfam" id="PF00004">
    <property type="entry name" value="AAA"/>
    <property type="match status" value="1"/>
</dbReference>
<comment type="caution">
    <text evidence="3">The sequence shown here is derived from an EMBL/GenBank/DDBJ whole genome shotgun (WGS) entry which is preliminary data.</text>
</comment>
<organism evidence="3 4">
    <name type="scientific">Diplodia corticola</name>
    <dbReference type="NCBI Taxonomy" id="236234"/>
    <lineage>
        <taxon>Eukaryota</taxon>
        <taxon>Fungi</taxon>
        <taxon>Dikarya</taxon>
        <taxon>Ascomycota</taxon>
        <taxon>Pezizomycotina</taxon>
        <taxon>Dothideomycetes</taxon>
        <taxon>Dothideomycetes incertae sedis</taxon>
        <taxon>Botryosphaeriales</taxon>
        <taxon>Botryosphaeriaceae</taxon>
        <taxon>Diplodia</taxon>
    </lineage>
</organism>
<dbReference type="InterPro" id="IPR054289">
    <property type="entry name" value="DUF7025"/>
</dbReference>
<evidence type="ECO:0000313" key="4">
    <source>
        <dbReference type="Proteomes" id="UP000183809"/>
    </source>
</evidence>
<dbReference type="PANTHER" id="PTHR46411:SF4">
    <property type="entry name" value="AAA+ ATPASE DOMAIN-CONTAINING PROTEIN"/>
    <property type="match status" value="1"/>
</dbReference>
<dbReference type="GeneID" id="31014836"/>
<keyword evidence="3" id="KW-0378">Hydrolase</keyword>
<dbReference type="RefSeq" id="XP_020129396.1">
    <property type="nucleotide sequence ID" value="XM_020274575.1"/>
</dbReference>
<dbReference type="GO" id="GO:0016887">
    <property type="term" value="F:ATP hydrolysis activity"/>
    <property type="evidence" value="ECO:0007669"/>
    <property type="project" value="InterPro"/>
</dbReference>
<keyword evidence="4" id="KW-1185">Reference proteome</keyword>
<dbReference type="CDD" id="cd19481">
    <property type="entry name" value="RecA-like_protease"/>
    <property type="match status" value="1"/>
</dbReference>
<feature type="region of interest" description="Disordered" evidence="1">
    <location>
        <begin position="1"/>
        <end position="100"/>
    </location>
</feature>
<dbReference type="Gene3D" id="3.40.50.300">
    <property type="entry name" value="P-loop containing nucleotide triphosphate hydrolases"/>
    <property type="match status" value="1"/>
</dbReference>
<dbReference type="InterPro" id="IPR003593">
    <property type="entry name" value="AAA+_ATPase"/>
</dbReference>
<evidence type="ECO:0000313" key="3">
    <source>
        <dbReference type="EMBL" id="OJD33136.1"/>
    </source>
</evidence>
<name>A0A1J9QXM0_9PEZI</name>
<dbReference type="STRING" id="236234.A0A1J9QXM0"/>
<dbReference type="InterPro" id="IPR027417">
    <property type="entry name" value="P-loop_NTPase"/>
</dbReference>
<dbReference type="PANTHER" id="PTHR46411">
    <property type="entry name" value="FAMILY ATPASE, PUTATIVE-RELATED"/>
    <property type="match status" value="1"/>
</dbReference>
<dbReference type="SMART" id="SM00382">
    <property type="entry name" value="AAA"/>
    <property type="match status" value="1"/>
</dbReference>
<evidence type="ECO:0000256" key="1">
    <source>
        <dbReference type="SAM" id="MobiDB-lite"/>
    </source>
</evidence>
<dbReference type="OrthoDB" id="10042665at2759"/>
<gene>
    <name evidence="3" type="ORF">BKCO1_3300074</name>
</gene>
<dbReference type="EMBL" id="MNUE01000033">
    <property type="protein sequence ID" value="OJD33136.1"/>
    <property type="molecule type" value="Genomic_DNA"/>
</dbReference>
<reference evidence="3 4" key="1">
    <citation type="submission" date="2016-10" db="EMBL/GenBank/DDBJ databases">
        <title>Proteomics and genomics reveal pathogen-plant mechanisms compatible with a hemibiotrophic lifestyle of Diplodia corticola.</title>
        <authorList>
            <person name="Fernandes I."/>
            <person name="De Jonge R."/>
            <person name="Van De Peer Y."/>
            <person name="Devreese B."/>
            <person name="Alves A."/>
            <person name="Esteves A.C."/>
        </authorList>
    </citation>
    <scope>NUCLEOTIDE SEQUENCE [LARGE SCALE GENOMIC DNA]</scope>
    <source>
        <strain evidence="3 4">CBS 112549</strain>
    </source>
</reference>
<feature type="region of interest" description="Disordered" evidence="1">
    <location>
        <begin position="150"/>
        <end position="170"/>
    </location>
</feature>
<dbReference type="SUPFAM" id="SSF52540">
    <property type="entry name" value="P-loop containing nucleoside triphosphate hydrolases"/>
    <property type="match status" value="1"/>
</dbReference>
<sequence length="885" mass="101139">MEDEADNPRQPSPSYPAEEEKLVHPENSTPGLDFGGDNLPLFLPSSSSANVLEQETPETSERSVHGDMTNVPGNGTDVPGSATDVPGSATDVPDSAKDVPDSATVVLDNETVPVATEPRNPTEQRMEGLNPRQIHQVVELFSRFQQLIATSTRPNQPPAREDTNTSPSAAQDLVTYTIRSKTSKNDSYWAPQNVSEEEWDRMHVEGYGSVLEMRKDGYLSKTRTGNKFSALIDETMVIHSPYLIKIMPELVGYYPSSKNAGGKLSVGNQMMKVSRPYRMFGGARNNIQRVREKYQTQLKEERFGSDQSREDLELTVKHIEKLEHELDKVLKEPIEMEQQGYRQNPPVASFDMLWLLFRPGELVYTKIDDEWACCMVLIPFWGGGQILDDTWTPVHLILKLWFLDFNGKVLDRRRHELRIENFTGQRNILALDAYPIKYHPDPSLREKLTNRGKKYMTFLQSLAPQCVYDGFVFKDQDHKKTMKERHFYNGKVVVDPVFHCREYGPPDFGPESWVQKTDIWRSDNNSSGEMKKYVDIDPSKENNNLEDSHYLLLARYIRGFTLATRQWVWLDVENMEKYPRTESDRDGPIKELQISPEDLRMIKAFTPKLDSRQRSSGGEQAPVSFDPIAGKGEGRIMLLYGKPGTGKTFTVECLAEDTGRPLLRLSCKELGINPVTLEDRLWKWFRMAEEWQGILLIDEADVYLHQRGLSDSLKSETIVTVFLRALEYYRGILFLTANKMSKFDDAILNRISPLVHMPGLEPLQRRQLIEKYKDKIGKDGRYDVRDGAREKFEQIADSRSNFNGREIKTIFHMAVALATEKHSRYGNKPGGISIDAESVAKIMQNMVKFRAHQEKLTSGGTEAFQQLHQIESIQKQAHDENMWGN</sequence>
<dbReference type="AlphaFoldDB" id="A0A1J9QXM0"/>
<evidence type="ECO:0000259" key="2">
    <source>
        <dbReference type="SMART" id="SM00382"/>
    </source>
</evidence>
<dbReference type="InterPro" id="IPR003959">
    <property type="entry name" value="ATPase_AAA_core"/>
</dbReference>
<feature type="domain" description="AAA+ ATPase" evidence="2">
    <location>
        <begin position="633"/>
        <end position="761"/>
    </location>
</feature>
<dbReference type="Pfam" id="PF22942">
    <property type="entry name" value="DUF7025"/>
    <property type="match status" value="1"/>
</dbReference>
<protein>
    <submittedName>
        <fullName evidence="3">p-loop containing nucleoside triphosphate hydrolase</fullName>
    </submittedName>
</protein>
<feature type="compositionally biased region" description="Polar residues" evidence="1">
    <location>
        <begin position="44"/>
        <end position="53"/>
    </location>
</feature>
<proteinExistence type="predicted"/>
<dbReference type="Proteomes" id="UP000183809">
    <property type="component" value="Unassembled WGS sequence"/>
</dbReference>
<accession>A0A1J9QXM0</accession>
<dbReference type="InterPro" id="IPR056599">
    <property type="entry name" value="AAA_lid_fung"/>
</dbReference>
<dbReference type="GO" id="GO:0005524">
    <property type="term" value="F:ATP binding"/>
    <property type="evidence" value="ECO:0007669"/>
    <property type="project" value="InterPro"/>
</dbReference>